<dbReference type="Gene3D" id="3.10.310.70">
    <property type="match status" value="1"/>
</dbReference>
<comment type="caution">
    <text evidence="2">The sequence shown here is derived from an EMBL/GenBank/DDBJ whole genome shotgun (WGS) entry which is preliminary data.</text>
</comment>
<dbReference type="Proteomes" id="UP000076154">
    <property type="component" value="Unassembled WGS sequence"/>
</dbReference>
<dbReference type="STRING" id="39966.A0A369J2T2"/>
<dbReference type="InterPro" id="IPR011059">
    <property type="entry name" value="Metal-dep_hydrolase_composite"/>
</dbReference>
<dbReference type="InterPro" id="IPR033932">
    <property type="entry name" value="YtcJ-like"/>
</dbReference>
<evidence type="ECO:0000313" key="3">
    <source>
        <dbReference type="Proteomes" id="UP000076154"/>
    </source>
</evidence>
<dbReference type="PANTHER" id="PTHR22642:SF2">
    <property type="entry name" value="PROTEIN LONG AFTER FAR-RED 3"/>
    <property type="match status" value="1"/>
</dbReference>
<proteinExistence type="predicted"/>
<evidence type="ECO:0000313" key="2">
    <source>
        <dbReference type="EMBL" id="RDB16331.1"/>
    </source>
</evidence>
<dbReference type="PANTHER" id="PTHR22642">
    <property type="entry name" value="IMIDAZOLONEPROPIONASE"/>
    <property type="match status" value="1"/>
</dbReference>
<dbReference type="Pfam" id="PF07969">
    <property type="entry name" value="Amidohydro_3"/>
    <property type="match status" value="1"/>
</dbReference>
<keyword evidence="3" id="KW-1185">Reference proteome</keyword>
<dbReference type="InterPro" id="IPR013108">
    <property type="entry name" value="Amidohydro_3"/>
</dbReference>
<dbReference type="SUPFAM" id="SSF51338">
    <property type="entry name" value="Composite domain of metallo-dependent hydrolases"/>
    <property type="match status" value="1"/>
</dbReference>
<feature type="domain" description="Amidohydrolase 3" evidence="1">
    <location>
        <begin position="89"/>
        <end position="611"/>
    </location>
</feature>
<protein>
    <submittedName>
        <fullName evidence="2">Amidohydrolase YtcJ</fullName>
    </submittedName>
</protein>
<dbReference type="Gene3D" id="2.30.40.10">
    <property type="entry name" value="Urease, subunit C, domain 1"/>
    <property type="match status" value="1"/>
</dbReference>
<dbReference type="InterPro" id="IPR032466">
    <property type="entry name" value="Metal_Hydrolase"/>
</dbReference>
<gene>
    <name evidence="2" type="primary">ytcJ_3</name>
    <name evidence="2" type="ORF">Hypma_003076</name>
</gene>
<dbReference type="InParanoid" id="A0A369J2T2"/>
<dbReference type="OrthoDB" id="3501663at2759"/>
<reference evidence="2" key="1">
    <citation type="submission" date="2018-04" db="EMBL/GenBank/DDBJ databases">
        <title>Whole genome sequencing of Hypsizygus marmoreus.</title>
        <authorList>
            <person name="Choi I.-G."/>
            <person name="Min B."/>
            <person name="Kim J.-G."/>
            <person name="Kim S."/>
            <person name="Oh Y.-L."/>
            <person name="Kong W.-S."/>
            <person name="Park H."/>
            <person name="Jeong J."/>
            <person name="Song E.-S."/>
        </authorList>
    </citation>
    <scope>NUCLEOTIDE SEQUENCE [LARGE SCALE GENOMIC DNA]</scope>
    <source>
        <strain evidence="2">51987-8</strain>
    </source>
</reference>
<dbReference type="Gene3D" id="3.20.20.140">
    <property type="entry name" value="Metal-dependent hydrolases"/>
    <property type="match status" value="1"/>
</dbReference>
<dbReference type="CDD" id="cd01300">
    <property type="entry name" value="YtcJ_like"/>
    <property type="match status" value="1"/>
</dbReference>
<dbReference type="EMBL" id="LUEZ02000126">
    <property type="protein sequence ID" value="RDB16331.1"/>
    <property type="molecule type" value="Genomic_DNA"/>
</dbReference>
<accession>A0A369J2T2</accession>
<organism evidence="2 3">
    <name type="scientific">Hypsizygus marmoreus</name>
    <name type="common">White beech mushroom</name>
    <name type="synonym">Agaricus marmoreus</name>
    <dbReference type="NCBI Taxonomy" id="39966"/>
    <lineage>
        <taxon>Eukaryota</taxon>
        <taxon>Fungi</taxon>
        <taxon>Dikarya</taxon>
        <taxon>Basidiomycota</taxon>
        <taxon>Agaricomycotina</taxon>
        <taxon>Agaricomycetes</taxon>
        <taxon>Agaricomycetidae</taxon>
        <taxon>Agaricales</taxon>
        <taxon>Tricholomatineae</taxon>
        <taxon>Lyophyllaceae</taxon>
        <taxon>Hypsizygus</taxon>
    </lineage>
</organism>
<evidence type="ECO:0000259" key="1">
    <source>
        <dbReference type="Pfam" id="PF07969"/>
    </source>
</evidence>
<name>A0A369J2T2_HYPMA</name>
<sequence length="614" mass="67934">MSQSNSQQRSPKVNAALSSFSEELPKSYAICSRAGEGRKIYTVDGNNTPVQCLVVQGAVIHDTGDLDDVQKRWNAEHDEELEVRYIDSGAIVVPGLSDSHCHILEYDASHLMPLQDAKSVQEALEIVAEYITADPVLAGDRSKVIEGWRFDHSEWESKDGTFGFNAADFDTHPITRGRQIILTGHDGHTLWVSPSTLALNAPYPKELEGGVIVRDKDGKETGIFLDKAMGLIKRPKATQEDLQTRFDATVNHALRYGLTSLHDAGYDPASLAFFKRLSFFCAAYNELIMFVVYSQANLRIRIYAMSHFDATAPYWGSTTTPLDAHPELGGRLGVRSVKFFADRALQSGGAALYEPYADNPTTSGDMRISSDVLENVVPLFLRDGWQVVRVHALCSYRILANPSSLLFSLPRLFGDRANGLVLDAFEAALKKGKVDVEALRPRIEHAQVIAEKDVKRFQELGVIASVQPTNITEDMWNAQDHLGPERVKNIYAFRSLIDSGARIALGSDFPVGKMNPLPGFYAAITRLTEDGRSPHGEDGWFPEQRLTRVEALRGITIDPAYASFTENHLGSLERGKRADFVVISKDIMHVPPKEVLDAHVLATVIDGQVVYGRI</sequence>
<dbReference type="AlphaFoldDB" id="A0A369J2T2"/>
<dbReference type="SUPFAM" id="SSF51556">
    <property type="entry name" value="Metallo-dependent hydrolases"/>
    <property type="match status" value="1"/>
</dbReference>
<dbReference type="GO" id="GO:0016810">
    <property type="term" value="F:hydrolase activity, acting on carbon-nitrogen (but not peptide) bonds"/>
    <property type="evidence" value="ECO:0007669"/>
    <property type="project" value="InterPro"/>
</dbReference>